<dbReference type="GO" id="GO:0004553">
    <property type="term" value="F:hydrolase activity, hydrolyzing O-glycosyl compounds"/>
    <property type="evidence" value="ECO:0007669"/>
    <property type="project" value="InterPro"/>
</dbReference>
<feature type="signal peptide" evidence="2">
    <location>
        <begin position="1"/>
        <end position="19"/>
    </location>
</feature>
<gene>
    <name evidence="4" type="ORF">BRAN1462_LOCUS27299</name>
</gene>
<evidence type="ECO:0000259" key="3">
    <source>
        <dbReference type="PROSITE" id="PS51762"/>
    </source>
</evidence>
<feature type="chain" id="PRO_5030160522" description="GH16 domain-containing protein" evidence="2">
    <location>
        <begin position="20"/>
        <end position="403"/>
    </location>
</feature>
<dbReference type="InterPro" id="IPR013320">
    <property type="entry name" value="ConA-like_dom_sf"/>
</dbReference>
<evidence type="ECO:0000256" key="1">
    <source>
        <dbReference type="ARBA" id="ARBA00006865"/>
    </source>
</evidence>
<name>A0A6U6N125_9DINO</name>
<dbReference type="PROSITE" id="PS51762">
    <property type="entry name" value="GH16_2"/>
    <property type="match status" value="1"/>
</dbReference>
<evidence type="ECO:0000256" key="2">
    <source>
        <dbReference type="SAM" id="SignalP"/>
    </source>
</evidence>
<feature type="domain" description="GH16" evidence="3">
    <location>
        <begin position="155"/>
        <end position="403"/>
    </location>
</feature>
<dbReference type="PANTHER" id="PTHR10963">
    <property type="entry name" value="GLYCOSYL HYDROLASE-RELATED"/>
    <property type="match status" value="1"/>
</dbReference>
<comment type="similarity">
    <text evidence="1">Belongs to the glycosyl hydrolase 16 family.</text>
</comment>
<accession>A0A6U6N125</accession>
<dbReference type="CDD" id="cd08023">
    <property type="entry name" value="GH16_laminarinase_like"/>
    <property type="match status" value="1"/>
</dbReference>
<reference evidence="4" key="1">
    <citation type="submission" date="2021-01" db="EMBL/GenBank/DDBJ databases">
        <authorList>
            <person name="Corre E."/>
            <person name="Pelletier E."/>
            <person name="Niang G."/>
            <person name="Scheremetjew M."/>
            <person name="Finn R."/>
            <person name="Kale V."/>
            <person name="Holt S."/>
            <person name="Cochrane G."/>
            <person name="Meng A."/>
            <person name="Brown T."/>
            <person name="Cohen L."/>
        </authorList>
    </citation>
    <scope>NUCLEOTIDE SEQUENCE</scope>
    <source>
        <strain evidence="4">RCC3387</strain>
    </source>
</reference>
<dbReference type="GO" id="GO:0005975">
    <property type="term" value="P:carbohydrate metabolic process"/>
    <property type="evidence" value="ECO:0007669"/>
    <property type="project" value="InterPro"/>
</dbReference>
<dbReference type="InterPro" id="IPR000757">
    <property type="entry name" value="Beta-glucanase-like"/>
</dbReference>
<dbReference type="Pfam" id="PF00722">
    <property type="entry name" value="Glyco_hydro_16"/>
    <property type="match status" value="1"/>
</dbReference>
<dbReference type="InterPro" id="IPR050546">
    <property type="entry name" value="Glycosyl_Hydrlase_16"/>
</dbReference>
<protein>
    <recommendedName>
        <fullName evidence="3">GH16 domain-containing protein</fullName>
    </recommendedName>
</protein>
<evidence type="ECO:0000313" key="4">
    <source>
        <dbReference type="EMBL" id="CAD9568475.1"/>
    </source>
</evidence>
<keyword evidence="2" id="KW-0732">Signal</keyword>
<dbReference type="EMBL" id="HBGW01043100">
    <property type="protein sequence ID" value="CAD9568475.1"/>
    <property type="molecule type" value="Transcribed_RNA"/>
</dbReference>
<dbReference type="Gene3D" id="2.60.120.200">
    <property type="match status" value="1"/>
</dbReference>
<dbReference type="SUPFAM" id="SSF49899">
    <property type="entry name" value="Concanavalin A-like lectins/glucanases"/>
    <property type="match status" value="1"/>
</dbReference>
<dbReference type="AlphaFoldDB" id="A0A6U6N125"/>
<proteinExistence type="inferred from homology"/>
<sequence>MLRRLAKSCALASVATVLAQEDACASAPEAGQCAARGKGAVPKNDHLLIQRGARAVARQGANASAPGDFDSGSCLGMPDVKQSCSTSGCKVLAHTDGRSCTQYCQSSGRSCVAAWEEVADNCDVQYGWQCDDPLPGTSDLLCECDLDAGAIVGEPTLPEMPSSSLVWSDEFDGYWLDSSKWSHVHAGGGFGNSEKQFYTRSNTHLSNGVLSITAKCQEHHGHHFTSAKLTTHYHAHWGPGHRVDVRAKLPQGKGTWPAIWMLPIDKVYGEWPRSGEIDIMEAVGCTANRIYGTIHTEAYNHMKHTEKYSSLATSVGDWHTYSLVWEAHQLRWYVDGVHFHSFVPSSFESAKWPFDQQFYLILNLAVGGSWGGQCVHGTPSCHKWDEFQQDQVMQVDFARVYKL</sequence>
<dbReference type="PANTHER" id="PTHR10963:SF55">
    <property type="entry name" value="GLYCOSIDE HYDROLASE FAMILY 16 PROTEIN"/>
    <property type="match status" value="1"/>
</dbReference>
<organism evidence="4">
    <name type="scientific">Zooxanthella nutricula</name>
    <dbReference type="NCBI Taxonomy" id="1333877"/>
    <lineage>
        <taxon>Eukaryota</taxon>
        <taxon>Sar</taxon>
        <taxon>Alveolata</taxon>
        <taxon>Dinophyceae</taxon>
        <taxon>Peridiniales</taxon>
        <taxon>Peridiniales incertae sedis</taxon>
        <taxon>Zooxanthella</taxon>
    </lineage>
</organism>